<feature type="chain" id="PRO_5012914189" description="Lipoprotein" evidence="1">
    <location>
        <begin position="24"/>
        <end position="104"/>
    </location>
</feature>
<proteinExistence type="predicted"/>
<dbReference type="RefSeq" id="WP_085800067.1">
    <property type="nucleotide sequence ID" value="NZ_FWXB01000005.1"/>
</dbReference>
<dbReference type="AlphaFoldDB" id="A0A1X7BR14"/>
<protein>
    <recommendedName>
        <fullName evidence="4">Lipoprotein</fullName>
    </recommendedName>
</protein>
<evidence type="ECO:0000313" key="3">
    <source>
        <dbReference type="Proteomes" id="UP000193224"/>
    </source>
</evidence>
<dbReference type="OrthoDB" id="9810895at2"/>
<sequence length="104" mass="11117">MYKRLLGFGLSIGMAAGSLPAHASNCAKRDLVVERLKSHYSESFAGGGLQVSRSKQSVVEVWASEKTGTFTVILTTPEGLACIVATGTDWYQAHLLNEPEGTES</sequence>
<name>A0A1X7BR14_9RHOB</name>
<feature type="signal peptide" evidence="1">
    <location>
        <begin position="1"/>
        <end position="23"/>
    </location>
</feature>
<evidence type="ECO:0000313" key="2">
    <source>
        <dbReference type="EMBL" id="SMC12072.1"/>
    </source>
</evidence>
<dbReference type="Proteomes" id="UP000193224">
    <property type="component" value="Unassembled WGS sequence"/>
</dbReference>
<keyword evidence="3" id="KW-1185">Reference proteome</keyword>
<organism evidence="2 3">
    <name type="scientific">Roseovarius aestuarii</name>
    <dbReference type="NCBI Taxonomy" id="475083"/>
    <lineage>
        <taxon>Bacteria</taxon>
        <taxon>Pseudomonadati</taxon>
        <taxon>Pseudomonadota</taxon>
        <taxon>Alphaproteobacteria</taxon>
        <taxon>Rhodobacterales</taxon>
        <taxon>Roseobacteraceae</taxon>
        <taxon>Roseovarius</taxon>
    </lineage>
</organism>
<dbReference type="EMBL" id="FWXB01000005">
    <property type="protein sequence ID" value="SMC12072.1"/>
    <property type="molecule type" value="Genomic_DNA"/>
</dbReference>
<gene>
    <name evidence="2" type="ORF">ROA7745_01895</name>
</gene>
<reference evidence="2 3" key="1">
    <citation type="submission" date="2017-03" db="EMBL/GenBank/DDBJ databases">
        <authorList>
            <person name="Afonso C.L."/>
            <person name="Miller P.J."/>
            <person name="Scott M.A."/>
            <person name="Spackman E."/>
            <person name="Goraichik I."/>
            <person name="Dimitrov K.M."/>
            <person name="Suarez D.L."/>
            <person name="Swayne D.E."/>
        </authorList>
    </citation>
    <scope>NUCLEOTIDE SEQUENCE [LARGE SCALE GENOMIC DNA]</scope>
    <source>
        <strain evidence="2 3">CECT 7745</strain>
    </source>
</reference>
<evidence type="ECO:0000256" key="1">
    <source>
        <dbReference type="SAM" id="SignalP"/>
    </source>
</evidence>
<accession>A0A1X7BR14</accession>
<evidence type="ECO:0008006" key="4">
    <source>
        <dbReference type="Google" id="ProtNLM"/>
    </source>
</evidence>
<keyword evidence="1" id="KW-0732">Signal</keyword>